<dbReference type="GO" id="GO:0009263">
    <property type="term" value="P:deoxyribonucleotide biosynthetic process"/>
    <property type="evidence" value="ECO:0007669"/>
    <property type="project" value="InterPro"/>
</dbReference>
<comment type="cofactor">
    <cofactor evidence="1">
        <name>Fe cation</name>
        <dbReference type="ChEBI" id="CHEBI:24875"/>
    </cofactor>
</comment>
<dbReference type="GO" id="GO:0004748">
    <property type="term" value="F:ribonucleoside-diphosphate reductase activity, thioredoxin disulfide as acceptor"/>
    <property type="evidence" value="ECO:0007669"/>
    <property type="project" value="UniProtKB-EC"/>
</dbReference>
<evidence type="ECO:0000256" key="3">
    <source>
        <dbReference type="ARBA" id="ARBA00012274"/>
    </source>
</evidence>
<sequence length="325" mass="37703">MSLLDKRVAYKPFEYPKAQEFIDAIHQTFWIHSEVNFDADVQQFKTNLTDQERDVIGNILKTFAQTETNVQDDFWGVIGQFIPKPEIKAMAITFAENEARHASAYARLNELLDLDNFEAFLEDETAMERLEMLSQVTVDKNGNAKPQDLLQSIAIFSCFTENVNLFSQFAILLSYKKFKNQLKGIGNIIKWSAKDENSHARAGMWLFNTMLAEYPELNTEELQEKIYEAAKISHDVEVRLLNGIFEDGELEFLPIEHLVHFMRDRLNKSLTEIGLKPTFEVDKEILKKMQWFDEEVFGLAHDDFFAVRPTEYTKKTQSVTADDLF</sequence>
<proteinExistence type="inferred from homology"/>
<dbReference type="EC" id="1.17.4.1" evidence="3"/>
<dbReference type="InterPro" id="IPR033909">
    <property type="entry name" value="RNR_small"/>
</dbReference>
<dbReference type="SUPFAM" id="SSF47240">
    <property type="entry name" value="Ferritin-like"/>
    <property type="match status" value="1"/>
</dbReference>
<evidence type="ECO:0000256" key="2">
    <source>
        <dbReference type="ARBA" id="ARBA00009303"/>
    </source>
</evidence>
<dbReference type="Pfam" id="PF00268">
    <property type="entry name" value="Ribonuc_red_sm"/>
    <property type="match status" value="1"/>
</dbReference>
<dbReference type="Proteomes" id="UP000179797">
    <property type="component" value="Unassembled WGS sequence"/>
</dbReference>
<keyword evidence="5" id="KW-1185">Reference proteome</keyword>
<dbReference type="CDD" id="cd01049">
    <property type="entry name" value="RNRR2"/>
    <property type="match status" value="1"/>
</dbReference>
<dbReference type="PANTHER" id="PTHR23409">
    <property type="entry name" value="RIBONUCLEOSIDE-DIPHOSPHATE REDUCTASE SMALL CHAIN"/>
    <property type="match status" value="1"/>
</dbReference>
<name>A0A1S1YVU5_FLAPC</name>
<comment type="similarity">
    <text evidence="2">Belongs to the ribonucleoside diphosphate reductase small chain family.</text>
</comment>
<accession>A0A1S1YVU5</accession>
<evidence type="ECO:0000256" key="1">
    <source>
        <dbReference type="ARBA" id="ARBA00001962"/>
    </source>
</evidence>
<dbReference type="UniPathway" id="UPA00326"/>
<dbReference type="PANTHER" id="PTHR23409:SF18">
    <property type="entry name" value="RIBONUCLEOSIDE-DIPHOSPHATE REDUCTASE SUBUNIT M2"/>
    <property type="match status" value="1"/>
</dbReference>
<protein>
    <recommendedName>
        <fullName evidence="3">ribonucleoside-diphosphate reductase</fullName>
        <ecNumber evidence="3">1.17.4.1</ecNumber>
    </recommendedName>
</protein>
<dbReference type="OrthoDB" id="1012518at2"/>
<dbReference type="RefSeq" id="WP_044226819.1">
    <property type="nucleotide sequence ID" value="NZ_JRYR02000001.1"/>
</dbReference>
<reference evidence="4 5" key="1">
    <citation type="journal article" date="2012" name="Int. J. Syst. Evol. Microbiol.">
        <title>Flammeovirga pacifica sp. nov., isolated from deep-sea sediment.</title>
        <authorList>
            <person name="Xu H."/>
            <person name="Fu Y."/>
            <person name="Yang N."/>
            <person name="Ding Z."/>
            <person name="Lai Q."/>
            <person name="Zeng R."/>
        </authorList>
    </citation>
    <scope>NUCLEOTIDE SEQUENCE [LARGE SCALE GENOMIC DNA]</scope>
    <source>
        <strain evidence="5">DSM 24597 / LMG 26175 / WPAGA1</strain>
    </source>
</reference>
<evidence type="ECO:0000313" key="5">
    <source>
        <dbReference type="Proteomes" id="UP000179797"/>
    </source>
</evidence>
<dbReference type="AlphaFoldDB" id="A0A1S1YVU5"/>
<dbReference type="Gene3D" id="1.10.620.20">
    <property type="entry name" value="Ribonucleotide Reductase, subunit A"/>
    <property type="match status" value="1"/>
</dbReference>
<dbReference type="InterPro" id="IPR000358">
    <property type="entry name" value="RNR_small_fam"/>
</dbReference>
<evidence type="ECO:0000313" key="4">
    <source>
        <dbReference type="EMBL" id="OHX65158.1"/>
    </source>
</evidence>
<organism evidence="4 5">
    <name type="scientific">Flammeovirga pacifica</name>
    <dbReference type="NCBI Taxonomy" id="915059"/>
    <lineage>
        <taxon>Bacteria</taxon>
        <taxon>Pseudomonadati</taxon>
        <taxon>Bacteroidota</taxon>
        <taxon>Cytophagia</taxon>
        <taxon>Cytophagales</taxon>
        <taxon>Flammeovirgaceae</taxon>
        <taxon>Flammeovirga</taxon>
    </lineage>
</organism>
<gene>
    <name evidence="4" type="ORF">NH26_01710</name>
</gene>
<dbReference type="InterPro" id="IPR009078">
    <property type="entry name" value="Ferritin-like_SF"/>
</dbReference>
<dbReference type="STRING" id="915059.NH26_01710"/>
<dbReference type="EMBL" id="JRYR02000001">
    <property type="protein sequence ID" value="OHX65158.1"/>
    <property type="molecule type" value="Genomic_DNA"/>
</dbReference>
<dbReference type="InterPro" id="IPR012348">
    <property type="entry name" value="RNR-like"/>
</dbReference>
<comment type="caution">
    <text evidence="4">The sequence shown here is derived from an EMBL/GenBank/DDBJ whole genome shotgun (WGS) entry which is preliminary data.</text>
</comment>